<dbReference type="RefSeq" id="WP_035706281.1">
    <property type="nucleotide sequence ID" value="NZ_CAMIFG010000066.1"/>
</dbReference>
<dbReference type="STRING" id="195105.CN97_06300"/>
<keyword evidence="3" id="KW-1185">Reference proteome</keyword>
<proteinExistence type="predicted"/>
<feature type="compositionally biased region" description="Basic and acidic residues" evidence="1">
    <location>
        <begin position="115"/>
        <end position="137"/>
    </location>
</feature>
<feature type="compositionally biased region" description="Low complexity" evidence="1">
    <location>
        <begin position="177"/>
        <end position="197"/>
    </location>
</feature>
<evidence type="ECO:0000313" key="3">
    <source>
        <dbReference type="Proteomes" id="UP000028826"/>
    </source>
</evidence>
<feature type="region of interest" description="Disordered" evidence="1">
    <location>
        <begin position="1"/>
        <end position="37"/>
    </location>
</feature>
<reference evidence="2 3" key="1">
    <citation type="submission" date="2014-03" db="EMBL/GenBank/DDBJ databases">
        <title>Genome of Haematobacter massiliensis CCUG 47968.</title>
        <authorList>
            <person name="Wang D."/>
            <person name="Wang G."/>
        </authorList>
    </citation>
    <scope>NUCLEOTIDE SEQUENCE [LARGE SCALE GENOMIC DNA]</scope>
    <source>
        <strain evidence="2 3">CCUG 47968</strain>
    </source>
</reference>
<gene>
    <name evidence="2" type="ORF">CN97_06300</name>
</gene>
<dbReference type="Pfam" id="PF13763">
    <property type="entry name" value="DUF4167"/>
    <property type="match status" value="1"/>
</dbReference>
<evidence type="ECO:0000256" key="1">
    <source>
        <dbReference type="SAM" id="MobiDB-lite"/>
    </source>
</evidence>
<dbReference type="Proteomes" id="UP000028826">
    <property type="component" value="Unassembled WGS sequence"/>
</dbReference>
<feature type="compositionally biased region" description="Low complexity" evidence="1">
    <location>
        <begin position="99"/>
        <end position="108"/>
    </location>
</feature>
<accession>A0A086YCM3</accession>
<feature type="compositionally biased region" description="Basic residues" evidence="1">
    <location>
        <begin position="1"/>
        <end position="14"/>
    </location>
</feature>
<dbReference type="eggNOG" id="COG5373">
    <property type="taxonomic scope" value="Bacteria"/>
</dbReference>
<evidence type="ECO:0000313" key="2">
    <source>
        <dbReference type="EMBL" id="KFI32023.1"/>
    </source>
</evidence>
<comment type="caution">
    <text evidence="2">The sequence shown here is derived from an EMBL/GenBank/DDBJ whole genome shotgun (WGS) entry which is preliminary data.</text>
</comment>
<dbReference type="EMBL" id="JGYG01000001">
    <property type="protein sequence ID" value="KFI32023.1"/>
    <property type="molecule type" value="Genomic_DNA"/>
</dbReference>
<name>A0A086YCM3_9RHOB</name>
<protein>
    <submittedName>
        <fullName evidence="2">Uncharacterized protein</fullName>
    </submittedName>
</protein>
<sequence length="265" mass="29563">MRSSKSRSRSKSNRPRTMGNIVNRVFDSSGPEGKVRGTPQQIIEKYLILARDAQLSNDRVAAEAFLQHAEHYTRMLGEAQRELQREADARREYQENNGHHNQQGNNQQGNGGNRDGQRDYRDHGQQPRRHREDEGRSQEQPAFYTQAAQRPATDFSADVIELDGEDDSGLVVTPEMQTPAAERPEQAAEQPPAVIAPRGDAETVEAVQEAPLEAPAPEVVEARPRRTRTPKAVEQPAEGGEAKPRPRRRSPARKKSESNEAPAAE</sequence>
<dbReference type="AlphaFoldDB" id="A0A086YCM3"/>
<dbReference type="OrthoDB" id="9816310at2"/>
<dbReference type="InterPro" id="IPR025430">
    <property type="entry name" value="DUF4167"/>
</dbReference>
<feature type="region of interest" description="Disordered" evidence="1">
    <location>
        <begin position="93"/>
        <end position="265"/>
    </location>
</feature>
<organism evidence="2 3">
    <name type="scientific">Haematobacter massiliensis</name>
    <dbReference type="NCBI Taxonomy" id="195105"/>
    <lineage>
        <taxon>Bacteria</taxon>
        <taxon>Pseudomonadati</taxon>
        <taxon>Pseudomonadota</taxon>
        <taxon>Alphaproteobacteria</taxon>
        <taxon>Rhodobacterales</taxon>
        <taxon>Paracoccaceae</taxon>
        <taxon>Haematobacter</taxon>
    </lineage>
</organism>